<feature type="region of interest" description="Disordered" evidence="1">
    <location>
        <begin position="216"/>
        <end position="235"/>
    </location>
</feature>
<accession>A0A7S1LCJ2</accession>
<feature type="transmembrane region" description="Helical" evidence="2">
    <location>
        <begin position="39"/>
        <end position="59"/>
    </location>
</feature>
<proteinExistence type="predicted"/>
<dbReference type="EMBL" id="HBGF01010199">
    <property type="protein sequence ID" value="CAD9100134.1"/>
    <property type="molecule type" value="Transcribed_RNA"/>
</dbReference>
<feature type="transmembrane region" description="Helical" evidence="2">
    <location>
        <begin position="101"/>
        <end position="120"/>
    </location>
</feature>
<keyword evidence="2" id="KW-0472">Membrane</keyword>
<keyword evidence="2" id="KW-0812">Transmembrane</keyword>
<keyword evidence="2" id="KW-1133">Transmembrane helix</keyword>
<evidence type="ECO:0000256" key="1">
    <source>
        <dbReference type="SAM" id="MobiDB-lite"/>
    </source>
</evidence>
<gene>
    <name evidence="3" type="ORF">NDES1114_LOCUS6768</name>
</gene>
<name>A0A7S1LCJ2_NEODS</name>
<reference evidence="3" key="1">
    <citation type="submission" date="2021-01" db="EMBL/GenBank/DDBJ databases">
        <authorList>
            <person name="Corre E."/>
            <person name="Pelletier E."/>
            <person name="Niang G."/>
            <person name="Scheremetjew M."/>
            <person name="Finn R."/>
            <person name="Kale V."/>
            <person name="Holt S."/>
            <person name="Cochrane G."/>
            <person name="Meng A."/>
            <person name="Brown T."/>
            <person name="Cohen L."/>
        </authorList>
    </citation>
    <scope>NUCLEOTIDE SEQUENCE</scope>
    <source>
        <strain evidence="3">CCAP 1951/1</strain>
    </source>
</reference>
<protein>
    <submittedName>
        <fullName evidence="3">Uncharacterized protein</fullName>
    </submittedName>
</protein>
<evidence type="ECO:0000313" key="3">
    <source>
        <dbReference type="EMBL" id="CAD9100134.1"/>
    </source>
</evidence>
<organism evidence="3">
    <name type="scientific">Neobodo designis</name>
    <name type="common">Flagellated protozoan</name>
    <name type="synonym">Bodo designis</name>
    <dbReference type="NCBI Taxonomy" id="312471"/>
    <lineage>
        <taxon>Eukaryota</taxon>
        <taxon>Discoba</taxon>
        <taxon>Euglenozoa</taxon>
        <taxon>Kinetoplastea</taxon>
        <taxon>Metakinetoplastina</taxon>
        <taxon>Neobodonida</taxon>
        <taxon>Neobodo</taxon>
    </lineage>
</organism>
<dbReference type="AlphaFoldDB" id="A0A7S1LCJ2"/>
<feature type="transmembrane region" description="Helical" evidence="2">
    <location>
        <begin position="157"/>
        <end position="176"/>
    </location>
</feature>
<sequence>MAGYIMGAPAASIIAAFLTMYVQIEMSQAIAPGQGTTGYLRGGAILAMMTSFFMPLITLSEKVEIAEDVEVYFQGDNKTPMWLCMLLGACGVLFWDDSTLQYHILWTPTLLLGFFLFCAASTGDVNLYKLVGYNLLHLLTMPFMWPPDRTNFNPSAPTIAFVIVAWAAAAYVNFAYPGAPFDAFHEAEHVEMIEAQTAFIDGKSGADTDESSVAKMYKAGDSGASPEKGGSITED</sequence>
<feature type="transmembrane region" description="Helical" evidence="2">
    <location>
        <begin position="79"/>
        <end position="95"/>
    </location>
</feature>
<evidence type="ECO:0000256" key="2">
    <source>
        <dbReference type="SAM" id="Phobius"/>
    </source>
</evidence>